<protein>
    <submittedName>
        <fullName evidence="3">Glycine/D-amino acid oxidase</fullName>
    </submittedName>
</protein>
<evidence type="ECO:0000256" key="1">
    <source>
        <dbReference type="ARBA" id="ARBA00023002"/>
    </source>
</evidence>
<dbReference type="GO" id="GO:0005737">
    <property type="term" value="C:cytoplasm"/>
    <property type="evidence" value="ECO:0007669"/>
    <property type="project" value="TreeGrafter"/>
</dbReference>
<dbReference type="PANTHER" id="PTHR13847">
    <property type="entry name" value="SARCOSINE DEHYDROGENASE-RELATED"/>
    <property type="match status" value="1"/>
</dbReference>
<gene>
    <name evidence="3" type="ORF">SAMN02745148_01220</name>
</gene>
<feature type="domain" description="FAD dependent oxidoreductase" evidence="2">
    <location>
        <begin position="51"/>
        <end position="413"/>
    </location>
</feature>
<dbReference type="Gene3D" id="3.30.9.10">
    <property type="entry name" value="D-Amino Acid Oxidase, subunit A, domain 2"/>
    <property type="match status" value="1"/>
</dbReference>
<organism evidence="3 4">
    <name type="scientific">Modicisalibacter ilicicola DSM 19980</name>
    <dbReference type="NCBI Taxonomy" id="1121942"/>
    <lineage>
        <taxon>Bacteria</taxon>
        <taxon>Pseudomonadati</taxon>
        <taxon>Pseudomonadota</taxon>
        <taxon>Gammaproteobacteria</taxon>
        <taxon>Oceanospirillales</taxon>
        <taxon>Halomonadaceae</taxon>
        <taxon>Modicisalibacter</taxon>
    </lineage>
</organism>
<dbReference type="GO" id="GO:0016491">
    <property type="term" value="F:oxidoreductase activity"/>
    <property type="evidence" value="ECO:0007669"/>
    <property type="project" value="UniProtKB-KW"/>
</dbReference>
<dbReference type="AlphaFoldDB" id="A0A1M4WIV9"/>
<keyword evidence="1" id="KW-0560">Oxidoreductase</keyword>
<dbReference type="RefSeq" id="WP_072820767.1">
    <property type="nucleotide sequence ID" value="NZ_FQUJ01000004.1"/>
</dbReference>
<proteinExistence type="predicted"/>
<dbReference type="Proteomes" id="UP000184346">
    <property type="component" value="Unassembled WGS sequence"/>
</dbReference>
<dbReference type="EMBL" id="FQUJ01000004">
    <property type="protein sequence ID" value="SHE81144.1"/>
    <property type="molecule type" value="Genomic_DNA"/>
</dbReference>
<dbReference type="InterPro" id="IPR036188">
    <property type="entry name" value="FAD/NAD-bd_sf"/>
</dbReference>
<evidence type="ECO:0000259" key="2">
    <source>
        <dbReference type="Pfam" id="PF01266"/>
    </source>
</evidence>
<name>A0A1M4WIV9_9GAMM</name>
<reference evidence="3 4" key="1">
    <citation type="submission" date="2016-11" db="EMBL/GenBank/DDBJ databases">
        <authorList>
            <person name="Jaros S."/>
            <person name="Januszkiewicz K."/>
            <person name="Wedrychowicz H."/>
        </authorList>
    </citation>
    <scope>NUCLEOTIDE SEQUENCE [LARGE SCALE GENOMIC DNA]</scope>
    <source>
        <strain evidence="3 4">DSM 19980</strain>
    </source>
</reference>
<evidence type="ECO:0000313" key="4">
    <source>
        <dbReference type="Proteomes" id="UP000184346"/>
    </source>
</evidence>
<dbReference type="Gene3D" id="3.50.50.60">
    <property type="entry name" value="FAD/NAD(P)-binding domain"/>
    <property type="match status" value="1"/>
</dbReference>
<keyword evidence="4" id="KW-1185">Reference proteome</keyword>
<evidence type="ECO:0000313" key="3">
    <source>
        <dbReference type="EMBL" id="SHE81144.1"/>
    </source>
</evidence>
<sequence length="458" mass="50698">MPTPQPYYPHYDPLRDASPGTGMDYAPTYWRYHAGEPPEDDGPINTDTQADVVLIGAGFTGLATALFLAREYGIKAVVLEANQIGWGCTSRNGGQGHLAWGRLSRSQWVKKWGVDTARRLHANSLEGFEVFKSMAEDPEIDCEPQNHGNLLIAHSEHALKGLQGESRLCNEALGYKTRILDRETVLSEYIGDQECHGALLEPVGIAVQPLKLAYGYARAARRLGARIHTGSPVQAWTTEGGVHHLRTPGGTVRARVVGIATAGYTSPNLHKLTAYRNMPIMANSVWTRTLSDDEIAACGFRSTMIITDTRKLRHYYRFLPEKRLQIGTRSAISGADAQNPKHLRTVREAIARKFPALEGIETPWFSHGWMDISHDMMPRIVQPDSKQQVFYAQGYSGNGVSFSAYASKKLAALIAGEPIAESDLPIFSSPLPGHPLRPIRRLGQRALYKYFQVLDAVR</sequence>
<dbReference type="Pfam" id="PF01266">
    <property type="entry name" value="DAO"/>
    <property type="match status" value="1"/>
</dbReference>
<dbReference type="InterPro" id="IPR006076">
    <property type="entry name" value="FAD-dep_OxRdtase"/>
</dbReference>
<dbReference type="STRING" id="1121942.SAMN02745148_01220"/>
<dbReference type="SUPFAM" id="SSF51905">
    <property type="entry name" value="FAD/NAD(P)-binding domain"/>
    <property type="match status" value="1"/>
</dbReference>
<accession>A0A1M4WIV9</accession>
<dbReference type="OrthoDB" id="311718at2"/>
<dbReference type="PANTHER" id="PTHR13847:SF281">
    <property type="entry name" value="FAD DEPENDENT OXIDOREDUCTASE DOMAIN-CONTAINING PROTEIN"/>
    <property type="match status" value="1"/>
</dbReference>